<sequence>MTTGLETDDKAFTSTVELFNGALMKHLGLQPEMLKVGLLVGRNHMQRGDYAEAFSTYRTLVLCNPSDVDLQVAFANCCLVVGHPELALQSAAISIGVAPEDPRGYLLSARASAALKAMPEAVSEAKLALDCAERVGHDEAAAEARRLIAAFSQVGNDAIDA</sequence>
<name>A0AAU7X4C1_9HYPH</name>
<organism evidence="1">
    <name type="scientific">Methyloraptor flagellatus</name>
    <dbReference type="NCBI Taxonomy" id="3162530"/>
    <lineage>
        <taxon>Bacteria</taxon>
        <taxon>Pseudomonadati</taxon>
        <taxon>Pseudomonadota</taxon>
        <taxon>Alphaproteobacteria</taxon>
        <taxon>Hyphomicrobiales</taxon>
        <taxon>Ancalomicrobiaceae</taxon>
        <taxon>Methyloraptor</taxon>
    </lineage>
</organism>
<dbReference type="SUPFAM" id="SSF48452">
    <property type="entry name" value="TPR-like"/>
    <property type="match status" value="1"/>
</dbReference>
<reference evidence="1" key="1">
    <citation type="submission" date="2024-06" db="EMBL/GenBank/DDBJ databases">
        <title>Methylostella associata gen. nov., sp. nov., a novel Ancalomicrobiaceae-affiliated facultatively methylotrophic bacteria that feed on methanotrophs of the genus Methylococcus.</title>
        <authorList>
            <person name="Saltykova V."/>
            <person name="Danilova O.V."/>
            <person name="Oshkin I.Y."/>
            <person name="Belova S.E."/>
            <person name="Pimenov N.V."/>
            <person name="Dedysh S.N."/>
        </authorList>
    </citation>
    <scope>NUCLEOTIDE SEQUENCE</scope>
    <source>
        <strain evidence="1">S20</strain>
    </source>
</reference>
<dbReference type="RefSeq" id="WP_407048044.1">
    <property type="nucleotide sequence ID" value="NZ_CP158568.1"/>
</dbReference>
<accession>A0AAU7X4C1</accession>
<protein>
    <recommendedName>
        <fullName evidence="2">CesD/SycD/LcrH family type III secretion system chaperone</fullName>
    </recommendedName>
</protein>
<dbReference type="AlphaFoldDB" id="A0AAU7X4C1"/>
<dbReference type="InterPro" id="IPR011990">
    <property type="entry name" value="TPR-like_helical_dom_sf"/>
</dbReference>
<proteinExistence type="predicted"/>
<dbReference type="KEGG" id="mflg:ABS361_12550"/>
<evidence type="ECO:0000313" key="1">
    <source>
        <dbReference type="EMBL" id="XBY42941.1"/>
    </source>
</evidence>
<gene>
    <name evidence="1" type="ORF">ABS361_12550</name>
</gene>
<dbReference type="EMBL" id="CP158568">
    <property type="protein sequence ID" value="XBY42941.1"/>
    <property type="molecule type" value="Genomic_DNA"/>
</dbReference>
<dbReference type="Gene3D" id="1.25.40.10">
    <property type="entry name" value="Tetratricopeptide repeat domain"/>
    <property type="match status" value="1"/>
</dbReference>
<evidence type="ECO:0008006" key="2">
    <source>
        <dbReference type="Google" id="ProtNLM"/>
    </source>
</evidence>